<sequence length="311" mass="35706">MNIQQYQYVLAVVNSKNFELAAEKCFVTQSTLSTMINKFENEIGIKIFNRKTKPVTVTKEGEKIIERLQIIVNEIDLLTNVIQEIKGEMIGTLKIGIIPTLAPYLLPLFITDFVERFPKVTISVRELNTSQIQEQLLKRNLDIGILALPLKHKELTEYPLFEEPFLIYDCTDEHTKSKVSPPDLKFSKMCLLEEGHCLRTQVYDICELSAKYMKTHGNFKFESGSMESLIRITESRKGITILPFLANSMLNHTEKSRITEFKAPVPVRSIGLVTHNFFVKKVLCEELTRLIQTSVTPLIPKKEQFKIVKPI</sequence>
<dbReference type="CDD" id="cd08411">
    <property type="entry name" value="PBP2_OxyR"/>
    <property type="match status" value="1"/>
</dbReference>
<evidence type="ECO:0000259" key="5">
    <source>
        <dbReference type="PROSITE" id="PS50931"/>
    </source>
</evidence>
<keyword evidence="2" id="KW-0805">Transcription regulation</keyword>
<dbReference type="EMBL" id="FQYP01000009">
    <property type="protein sequence ID" value="SHJ47991.1"/>
    <property type="molecule type" value="Genomic_DNA"/>
</dbReference>
<keyword evidence="4" id="KW-0804">Transcription</keyword>
<dbReference type="Proteomes" id="UP000184432">
    <property type="component" value="Unassembled WGS sequence"/>
</dbReference>
<dbReference type="AlphaFoldDB" id="A0A1M6JMP4"/>
<dbReference type="Gene3D" id="1.10.10.10">
    <property type="entry name" value="Winged helix-like DNA-binding domain superfamily/Winged helix DNA-binding domain"/>
    <property type="match status" value="1"/>
</dbReference>
<feature type="domain" description="HTH lysR-type" evidence="5">
    <location>
        <begin position="1"/>
        <end position="58"/>
    </location>
</feature>
<dbReference type="PANTHER" id="PTHR30419:SF29">
    <property type="entry name" value="LYSR-FAMILY TRANSCRIPTIONAL REGULATOR"/>
    <property type="match status" value="1"/>
</dbReference>
<gene>
    <name evidence="6" type="ORF">SAMN04488508_109150</name>
</gene>
<dbReference type="GO" id="GO:0003677">
    <property type="term" value="F:DNA binding"/>
    <property type="evidence" value="ECO:0007669"/>
    <property type="project" value="UniProtKB-KW"/>
</dbReference>
<dbReference type="GO" id="GO:0005829">
    <property type="term" value="C:cytosol"/>
    <property type="evidence" value="ECO:0007669"/>
    <property type="project" value="TreeGrafter"/>
</dbReference>
<evidence type="ECO:0000256" key="2">
    <source>
        <dbReference type="ARBA" id="ARBA00023015"/>
    </source>
</evidence>
<dbReference type="InterPro" id="IPR036388">
    <property type="entry name" value="WH-like_DNA-bd_sf"/>
</dbReference>
<keyword evidence="3" id="KW-0238">DNA-binding</keyword>
<dbReference type="SUPFAM" id="SSF46785">
    <property type="entry name" value="Winged helix' DNA-binding domain"/>
    <property type="match status" value="1"/>
</dbReference>
<evidence type="ECO:0000256" key="4">
    <source>
        <dbReference type="ARBA" id="ARBA00023163"/>
    </source>
</evidence>
<evidence type="ECO:0000256" key="1">
    <source>
        <dbReference type="ARBA" id="ARBA00009437"/>
    </source>
</evidence>
<dbReference type="PROSITE" id="PS50931">
    <property type="entry name" value="HTH_LYSR"/>
    <property type="match status" value="1"/>
</dbReference>
<dbReference type="Pfam" id="PF03466">
    <property type="entry name" value="LysR_substrate"/>
    <property type="match status" value="1"/>
</dbReference>
<dbReference type="RefSeq" id="WP_073319990.1">
    <property type="nucleotide sequence ID" value="NZ_FQYP01000009.1"/>
</dbReference>
<dbReference type="GO" id="GO:0003700">
    <property type="term" value="F:DNA-binding transcription factor activity"/>
    <property type="evidence" value="ECO:0007669"/>
    <property type="project" value="InterPro"/>
</dbReference>
<evidence type="ECO:0000256" key="3">
    <source>
        <dbReference type="ARBA" id="ARBA00023125"/>
    </source>
</evidence>
<reference evidence="7" key="1">
    <citation type="submission" date="2016-11" db="EMBL/GenBank/DDBJ databases">
        <authorList>
            <person name="Varghese N."/>
            <person name="Submissions S."/>
        </authorList>
    </citation>
    <scope>NUCLEOTIDE SEQUENCE [LARGE SCALE GENOMIC DNA]</scope>
    <source>
        <strain evidence="7">DSM 22623</strain>
    </source>
</reference>
<evidence type="ECO:0000313" key="6">
    <source>
        <dbReference type="EMBL" id="SHJ47991.1"/>
    </source>
</evidence>
<proteinExistence type="inferred from homology"/>
<dbReference type="PANTHER" id="PTHR30419">
    <property type="entry name" value="HTH-TYPE TRANSCRIPTIONAL REGULATOR YBHD"/>
    <property type="match status" value="1"/>
</dbReference>
<dbReference type="InterPro" id="IPR000847">
    <property type="entry name" value="LysR_HTH_N"/>
</dbReference>
<dbReference type="InterPro" id="IPR005119">
    <property type="entry name" value="LysR_subst-bd"/>
</dbReference>
<name>A0A1M6JMP4_9FLAO</name>
<dbReference type="OrthoDB" id="9803735at2"/>
<dbReference type="InterPro" id="IPR036390">
    <property type="entry name" value="WH_DNA-bd_sf"/>
</dbReference>
<dbReference type="STRING" id="570521.SAMN04488508_109150"/>
<accession>A0A1M6JMP4</accession>
<keyword evidence="7" id="KW-1185">Reference proteome</keyword>
<evidence type="ECO:0000313" key="7">
    <source>
        <dbReference type="Proteomes" id="UP000184432"/>
    </source>
</evidence>
<dbReference type="Gene3D" id="3.40.190.10">
    <property type="entry name" value="Periplasmic binding protein-like II"/>
    <property type="match status" value="2"/>
</dbReference>
<dbReference type="Pfam" id="PF00126">
    <property type="entry name" value="HTH_1"/>
    <property type="match status" value="1"/>
</dbReference>
<protein>
    <submittedName>
        <fullName evidence="6">LysR family transcriptional regulator, hydrogen peroxide-inducible genes activator</fullName>
    </submittedName>
</protein>
<dbReference type="InterPro" id="IPR050950">
    <property type="entry name" value="HTH-type_LysR_regulators"/>
</dbReference>
<dbReference type="SUPFAM" id="SSF53850">
    <property type="entry name" value="Periplasmic binding protein-like II"/>
    <property type="match status" value="1"/>
</dbReference>
<organism evidence="6 7">
    <name type="scientific">Aquimarina spongiae</name>
    <dbReference type="NCBI Taxonomy" id="570521"/>
    <lineage>
        <taxon>Bacteria</taxon>
        <taxon>Pseudomonadati</taxon>
        <taxon>Bacteroidota</taxon>
        <taxon>Flavobacteriia</taxon>
        <taxon>Flavobacteriales</taxon>
        <taxon>Flavobacteriaceae</taxon>
        <taxon>Aquimarina</taxon>
    </lineage>
</organism>
<comment type="similarity">
    <text evidence="1">Belongs to the LysR transcriptional regulatory family.</text>
</comment>